<gene>
    <name evidence="4" type="ORF">E4U09_001241</name>
</gene>
<dbReference type="InterPro" id="IPR003591">
    <property type="entry name" value="Leu-rich_rpt_typical-subtyp"/>
</dbReference>
<feature type="region of interest" description="Disordered" evidence="3">
    <location>
        <begin position="338"/>
        <end position="375"/>
    </location>
</feature>
<feature type="region of interest" description="Disordered" evidence="3">
    <location>
        <begin position="145"/>
        <end position="194"/>
    </location>
</feature>
<dbReference type="SMART" id="SM00369">
    <property type="entry name" value="LRR_TYP"/>
    <property type="match status" value="10"/>
</dbReference>
<accession>A0A9P7QHR3</accession>
<dbReference type="SUPFAM" id="SSF52058">
    <property type="entry name" value="L domain-like"/>
    <property type="match status" value="2"/>
</dbReference>
<reference evidence="4 5" key="1">
    <citation type="journal article" date="2020" name="bioRxiv">
        <title>Whole genome comparisons of ergot fungi reveals the divergence and evolution of species within the genus Claviceps are the result of varying mechanisms driving genome evolution and host range expansion.</title>
        <authorList>
            <person name="Wyka S.A."/>
            <person name="Mondo S.J."/>
            <person name="Liu M."/>
            <person name="Dettman J."/>
            <person name="Nalam V."/>
            <person name="Broders K.D."/>
        </authorList>
    </citation>
    <scope>NUCLEOTIDE SEQUENCE [LARGE SCALE GENOMIC DNA]</scope>
    <source>
        <strain evidence="4 5">Clav52</strain>
    </source>
</reference>
<evidence type="ECO:0000256" key="3">
    <source>
        <dbReference type="SAM" id="MobiDB-lite"/>
    </source>
</evidence>
<evidence type="ECO:0000313" key="4">
    <source>
        <dbReference type="EMBL" id="KAG6297776.1"/>
    </source>
</evidence>
<dbReference type="GO" id="GO:0005737">
    <property type="term" value="C:cytoplasm"/>
    <property type="evidence" value="ECO:0007669"/>
    <property type="project" value="TreeGrafter"/>
</dbReference>
<dbReference type="AlphaFoldDB" id="A0A9P7QHR3"/>
<feature type="region of interest" description="Disordered" evidence="3">
    <location>
        <begin position="1"/>
        <end position="133"/>
    </location>
</feature>
<dbReference type="Gene3D" id="3.80.10.10">
    <property type="entry name" value="Ribonuclease Inhibitor"/>
    <property type="match status" value="2"/>
</dbReference>
<dbReference type="InterPro" id="IPR001611">
    <property type="entry name" value="Leu-rich_rpt"/>
</dbReference>
<feature type="compositionally biased region" description="Basic and acidic residues" evidence="3">
    <location>
        <begin position="112"/>
        <end position="133"/>
    </location>
</feature>
<dbReference type="EMBL" id="SRRH01000143">
    <property type="protein sequence ID" value="KAG6297776.1"/>
    <property type="molecule type" value="Genomic_DNA"/>
</dbReference>
<sequence>MDSPRERPSGIPRLSRLPVPRSSIPRPATATSTNPSLRAKPSRDNFGGGELNPPKSRTAVSRDHLRPSTSGSTSLGSHEAPVETISSRHQLRPSEQRPPTAKARLKSSQSTPKKERDVSNYHERPLARVTRPEVDLAARLEPYADDASQFSHTQARRAKSPESWPLGSLETRDNLENTGPEGHHGIVAGSQSPSTRNQLSLLERTMDTLAQMPSSPAFNRKPSHFFDQSRSVSRAESGSSRPGSSHNPDGPGRSLSRQGSRPGSSGVQGPPTTPNFRASSTSFKNGISSINGTPRGTSAIDQVKTPQTKTVPTNRLSLTPAAKLAASGLLPVPYIAGSSSPGTEPIRRASVKNGSKTVSGKPAKPRVSGQGLFKKPSLPAMKSLAGSTDGAHATEAGWDGCIPRASSLAAISADQSPALKNRKSSAALREQIAQAKAAKRAAMKQTLVTQEVTAEDRQTVRLDESNSIVEHQDPFNLRKGEDPGSKVLQQRIATARTSGRLNIAALGLKAIPPEVMNMYSLESVGGQGGSWAESVDLTRLVGADNEIGQLGDEIFPDRSLDSFNDDNGDDGQGNIFGGLETLDLHGNVLSAVPLGFRRLANLTSLNLSSNKLGNESLATILQMTSLRDLKLSKNLLSGPLDAALLDLGALEMLDLHGNNITALPPHMERMSRLRILNMNENQLEMIPFDSLCKLPLTELHVRKNRLTGVLIPKPVEGLAYLQTLDASANRLTHLVPEDGQVNLPAVHSVSLSANRIQHFPDIASWTSLLTLSLDENHIARIPENFTSLQKLRYADFSSNDISVIPPEIARMQGLTMIRLTGNPLRDRKLITATTDDLKEILAVRLEPPPPYQEPIGQSRVLPSRRRNGSHVDSKLQAAAEIYPMTPHNDGAGSDAEEDDDDFATPPTSAPHTPTRPRSDTVIKDVWFVKPGGLMDLSKSEMSSLDHQTCSAVAAQNQVRQIQLHHNPLAKIPIPLTAFASTLSILSLSHSHLAGESYLSEPLELPALRELSIMSNQVTSLSPLTRFLKAPILEKLDASLNRLTALPLDLKRAFPQLSVLLAFSNQLTQLEPDSIRGLRIVDVSSNDIGQLNPRLGLLEGVDGLQRLDVTGNRFKVPRWSILEQGTGAILRWLRGRLPVEEMAAWRAANGGEIGDGLE</sequence>
<dbReference type="InterPro" id="IPR032675">
    <property type="entry name" value="LRR_dom_sf"/>
</dbReference>
<feature type="compositionally biased region" description="Polar residues" evidence="3">
    <location>
        <begin position="274"/>
        <end position="314"/>
    </location>
</feature>
<evidence type="ECO:0000256" key="1">
    <source>
        <dbReference type="ARBA" id="ARBA00022614"/>
    </source>
</evidence>
<protein>
    <recommendedName>
        <fullName evidence="6">Receptor-like protein kinase 5</fullName>
    </recommendedName>
</protein>
<keyword evidence="2" id="KW-0677">Repeat</keyword>
<feature type="compositionally biased region" description="Low complexity" evidence="3">
    <location>
        <begin position="229"/>
        <end position="241"/>
    </location>
</feature>
<feature type="region of interest" description="Disordered" evidence="3">
    <location>
        <begin position="212"/>
        <end position="314"/>
    </location>
</feature>
<keyword evidence="5" id="KW-1185">Reference proteome</keyword>
<dbReference type="PANTHER" id="PTHR48051:SF54">
    <property type="entry name" value="LEUCINE-RICH REPEAT-CONTAINING PROTEIN"/>
    <property type="match status" value="1"/>
</dbReference>
<organism evidence="4 5">
    <name type="scientific">Claviceps aff. purpurea</name>
    <dbReference type="NCBI Taxonomy" id="1967640"/>
    <lineage>
        <taxon>Eukaryota</taxon>
        <taxon>Fungi</taxon>
        <taxon>Dikarya</taxon>
        <taxon>Ascomycota</taxon>
        <taxon>Pezizomycotina</taxon>
        <taxon>Sordariomycetes</taxon>
        <taxon>Hypocreomycetidae</taxon>
        <taxon>Hypocreales</taxon>
        <taxon>Clavicipitaceae</taxon>
        <taxon>Claviceps</taxon>
    </lineage>
</organism>
<evidence type="ECO:0008006" key="6">
    <source>
        <dbReference type="Google" id="ProtNLM"/>
    </source>
</evidence>
<dbReference type="Pfam" id="PF13855">
    <property type="entry name" value="LRR_8"/>
    <property type="match status" value="1"/>
</dbReference>
<proteinExistence type="predicted"/>
<dbReference type="InterPro" id="IPR050216">
    <property type="entry name" value="LRR_domain-containing"/>
</dbReference>
<comment type="caution">
    <text evidence="4">The sequence shown here is derived from an EMBL/GenBank/DDBJ whole genome shotgun (WGS) entry which is preliminary data.</text>
</comment>
<feature type="region of interest" description="Disordered" evidence="3">
    <location>
        <begin position="847"/>
        <end position="917"/>
    </location>
</feature>
<feature type="compositionally biased region" description="Polar residues" evidence="3">
    <location>
        <begin position="67"/>
        <end position="76"/>
    </location>
</feature>
<evidence type="ECO:0000313" key="5">
    <source>
        <dbReference type="Proteomes" id="UP000707071"/>
    </source>
</evidence>
<dbReference type="PANTHER" id="PTHR48051">
    <property type="match status" value="1"/>
</dbReference>
<dbReference type="Proteomes" id="UP000707071">
    <property type="component" value="Unassembled WGS sequence"/>
</dbReference>
<keyword evidence="1" id="KW-0433">Leucine-rich repeat</keyword>
<feature type="compositionally biased region" description="Polar residues" evidence="3">
    <location>
        <begin position="255"/>
        <end position="267"/>
    </location>
</feature>
<name>A0A9P7QHR3_9HYPO</name>
<feature type="compositionally biased region" description="Low complexity" evidence="3">
    <location>
        <begin position="903"/>
        <end position="912"/>
    </location>
</feature>
<evidence type="ECO:0000256" key="2">
    <source>
        <dbReference type="ARBA" id="ARBA00022737"/>
    </source>
</evidence>